<evidence type="ECO:0000256" key="2">
    <source>
        <dbReference type="ARBA" id="ARBA00022692"/>
    </source>
</evidence>
<feature type="transmembrane region" description="Helical" evidence="5">
    <location>
        <begin position="331"/>
        <end position="354"/>
    </location>
</feature>
<name>A0A5C1E5Q7_9RHOO</name>
<comment type="subcellular location">
    <subcellularLocation>
        <location evidence="1">Membrane</location>
        <topology evidence="1">Multi-pass membrane protein</topology>
    </subcellularLocation>
</comment>
<keyword evidence="2 5" id="KW-0812">Transmembrane</keyword>
<feature type="transmembrane region" description="Helical" evidence="5">
    <location>
        <begin position="296"/>
        <end position="319"/>
    </location>
</feature>
<protein>
    <submittedName>
        <fullName evidence="7">Sulfate transporter</fullName>
    </submittedName>
</protein>
<feature type="transmembrane region" description="Helical" evidence="5">
    <location>
        <begin position="57"/>
        <end position="79"/>
    </location>
</feature>
<feature type="domain" description="STAS" evidence="6">
    <location>
        <begin position="448"/>
        <end position="546"/>
    </location>
</feature>
<dbReference type="SUPFAM" id="SSF52091">
    <property type="entry name" value="SpoIIaa-like"/>
    <property type="match status" value="1"/>
</dbReference>
<feature type="transmembrane region" description="Helical" evidence="5">
    <location>
        <begin position="85"/>
        <end position="115"/>
    </location>
</feature>
<dbReference type="PROSITE" id="PS50801">
    <property type="entry name" value="STAS"/>
    <property type="match status" value="1"/>
</dbReference>
<keyword evidence="3 5" id="KW-1133">Transmembrane helix</keyword>
<dbReference type="AlphaFoldDB" id="A0A5C1E5Q7"/>
<evidence type="ECO:0000256" key="3">
    <source>
        <dbReference type="ARBA" id="ARBA00022989"/>
    </source>
</evidence>
<evidence type="ECO:0000256" key="5">
    <source>
        <dbReference type="SAM" id="Phobius"/>
    </source>
</evidence>
<accession>A0A5C1E5Q7</accession>
<dbReference type="RefSeq" id="WP_149424794.1">
    <property type="nucleotide sequence ID" value="NZ_CP022579.1"/>
</dbReference>
<keyword evidence="4 5" id="KW-0472">Membrane</keyword>
<evidence type="ECO:0000313" key="7">
    <source>
        <dbReference type="EMBL" id="QEL64034.1"/>
    </source>
</evidence>
<dbReference type="Gene3D" id="3.30.750.24">
    <property type="entry name" value="STAS domain"/>
    <property type="match status" value="1"/>
</dbReference>
<evidence type="ECO:0000313" key="8">
    <source>
        <dbReference type="Proteomes" id="UP000323671"/>
    </source>
</evidence>
<feature type="transmembrane region" description="Helical" evidence="5">
    <location>
        <begin position="209"/>
        <end position="228"/>
    </location>
</feature>
<organism evidence="7 8">
    <name type="scientific">Oryzomicrobium terrae</name>
    <dbReference type="NCBI Taxonomy" id="1735038"/>
    <lineage>
        <taxon>Bacteria</taxon>
        <taxon>Pseudomonadati</taxon>
        <taxon>Pseudomonadota</taxon>
        <taxon>Betaproteobacteria</taxon>
        <taxon>Rhodocyclales</taxon>
        <taxon>Rhodocyclaceae</taxon>
        <taxon>Oryzomicrobium</taxon>
    </lineage>
</organism>
<sequence length="557" mass="58761">MSILPASFSFRPKLVECLSGYERAQFGKDVAAGITVGVLALPLAIAFAIASGMSPTAGLWTAIVAGFLISALGGSRVQIGGPTGAFIPIIFGIVTQYGVANLLIATLLAGALLVLMGLFRLGQLIRFIPISVVIGFTNGIAVVIFLSQVKDFLGLPGPALPAEFFARIKAIVHTAPDADLPTLAFSVLALTLLLGWNRYGSRIPRIGRVPGPLVVLVLATLAQALFAFPVETIGSRFGGIPQEFPAFALPALSLETLRSLIAPAITIALLGAIESLLSARVADAQVDDRHDPNQELLAQGVANLVAPLFGGFAATGALARTATNVRVGGRTPVAGIIHALTLLIVVLVAAPLAAYVPLPALSAILVVVALNMGEWHAFRELSRYSLNYRVILLTTFFVTVVFDLTLAVEIGLVLASLFFITRMASLTQVERLGDPEWVRREGLPVVGYKIFGSLFFGSVGKLQTVIDHNAEGAQVVVLDLHQVVNLDTTGLDTLESLLRILRKRGGSLILAGLNSQPGSLVFRSGFSDQIGDDNIVVDLDEAWARAARLLPPVEQGA</sequence>
<dbReference type="KEGG" id="otr:OTERR_05580"/>
<gene>
    <name evidence="7" type="primary">sulP</name>
    <name evidence="7" type="ORF">OTERR_05580</name>
</gene>
<feature type="transmembrane region" description="Helical" evidence="5">
    <location>
        <begin position="180"/>
        <end position="197"/>
    </location>
</feature>
<dbReference type="GO" id="GO:0055085">
    <property type="term" value="P:transmembrane transport"/>
    <property type="evidence" value="ECO:0007669"/>
    <property type="project" value="InterPro"/>
</dbReference>
<reference evidence="7 8" key="1">
    <citation type="submission" date="2017-07" db="EMBL/GenBank/DDBJ databases">
        <title>Complete genome sequence of Oryzomicrobium terrae TPP412.</title>
        <authorList>
            <person name="Chiu L.-W."/>
            <person name="Lo K.-J."/>
            <person name="Tsai Y.-M."/>
            <person name="Lin S.-S."/>
            <person name="Kuo C.-H."/>
            <person name="Liu C.-T."/>
        </authorList>
    </citation>
    <scope>NUCLEOTIDE SEQUENCE [LARGE SCALE GENOMIC DNA]</scope>
    <source>
        <strain evidence="7 8">TPP412</strain>
    </source>
</reference>
<feature type="transmembrane region" description="Helical" evidence="5">
    <location>
        <begin position="30"/>
        <end position="50"/>
    </location>
</feature>
<evidence type="ECO:0000256" key="4">
    <source>
        <dbReference type="ARBA" id="ARBA00023136"/>
    </source>
</evidence>
<dbReference type="GO" id="GO:0016020">
    <property type="term" value="C:membrane"/>
    <property type="evidence" value="ECO:0007669"/>
    <property type="project" value="UniProtKB-SubCell"/>
</dbReference>
<proteinExistence type="predicted"/>
<feature type="transmembrane region" description="Helical" evidence="5">
    <location>
        <begin position="127"/>
        <end position="146"/>
    </location>
</feature>
<dbReference type="InterPro" id="IPR036513">
    <property type="entry name" value="STAS_dom_sf"/>
</dbReference>
<dbReference type="InterPro" id="IPR002645">
    <property type="entry name" value="STAS_dom"/>
</dbReference>
<keyword evidence="8" id="KW-1185">Reference proteome</keyword>
<dbReference type="CDD" id="cd07042">
    <property type="entry name" value="STAS_SulP_like_sulfate_transporter"/>
    <property type="match status" value="1"/>
</dbReference>
<evidence type="ECO:0000256" key="1">
    <source>
        <dbReference type="ARBA" id="ARBA00004141"/>
    </source>
</evidence>
<evidence type="ECO:0000259" key="6">
    <source>
        <dbReference type="PROSITE" id="PS50801"/>
    </source>
</evidence>
<dbReference type="Pfam" id="PF01740">
    <property type="entry name" value="STAS"/>
    <property type="match status" value="1"/>
</dbReference>
<dbReference type="Proteomes" id="UP000323671">
    <property type="component" value="Chromosome"/>
</dbReference>
<dbReference type="InterPro" id="IPR001902">
    <property type="entry name" value="SLC26A/SulP_fam"/>
</dbReference>
<dbReference type="Pfam" id="PF00916">
    <property type="entry name" value="Sulfate_transp"/>
    <property type="match status" value="1"/>
</dbReference>
<feature type="transmembrane region" description="Helical" evidence="5">
    <location>
        <begin position="390"/>
        <end position="420"/>
    </location>
</feature>
<dbReference type="EMBL" id="CP022579">
    <property type="protein sequence ID" value="QEL64034.1"/>
    <property type="molecule type" value="Genomic_DNA"/>
</dbReference>
<dbReference type="PANTHER" id="PTHR11814">
    <property type="entry name" value="SULFATE TRANSPORTER"/>
    <property type="match status" value="1"/>
</dbReference>
<dbReference type="InterPro" id="IPR011547">
    <property type="entry name" value="SLC26A/SulP_dom"/>
</dbReference>